<dbReference type="InterPro" id="IPR037401">
    <property type="entry name" value="SnoaL-like"/>
</dbReference>
<dbReference type="InterPro" id="IPR032710">
    <property type="entry name" value="NTF2-like_dom_sf"/>
</dbReference>
<gene>
    <name evidence="2" type="ORF">HHU12_01605</name>
</gene>
<keyword evidence="3" id="KW-1185">Reference proteome</keyword>
<dbReference type="Pfam" id="PF12680">
    <property type="entry name" value="SnoaL_2"/>
    <property type="match status" value="1"/>
</dbReference>
<dbReference type="AlphaFoldDB" id="A0A7X9RT08"/>
<dbReference type="PANTHER" id="PTHR38436:SF1">
    <property type="entry name" value="ESTER CYCLASE"/>
    <property type="match status" value="1"/>
</dbReference>
<dbReference type="Gene3D" id="3.10.450.50">
    <property type="match status" value="2"/>
</dbReference>
<comment type="caution">
    <text evidence="2">The sequence shown here is derived from an EMBL/GenBank/DDBJ whole genome shotgun (WGS) entry which is preliminary data.</text>
</comment>
<dbReference type="Proteomes" id="UP000576082">
    <property type="component" value="Unassembled WGS sequence"/>
</dbReference>
<dbReference type="SUPFAM" id="SSF54427">
    <property type="entry name" value="NTF2-like"/>
    <property type="match status" value="2"/>
</dbReference>
<dbReference type="PANTHER" id="PTHR38436">
    <property type="entry name" value="POLYKETIDE CYCLASE SNOAL-LIKE DOMAIN"/>
    <property type="match status" value="1"/>
</dbReference>
<sequence length="260" mass="29535">MGQKLDNAVGLYTEGINQGKPHEALDKYIGDRYTQHSTGVADGKEGFLEFFIPFLKRNPVRDIRIVRTIEDGQYVFTHAHQSLNNGEWYYVTADIFDTDSNDKIIEHWDVIQEEVKETVSGRSMVDGATEIEDEDKTEENRKLITEFVNNILIGGAFDQVSNYISTDEYLQHSPTVGDGLEGFGKFAQELAAAGRAMQYEKVHKILVQGNFAATLSKVKFGEEDWCIIDIFRMKNGKIVEHWDVQEVIGPKDTWNNSGKF</sequence>
<evidence type="ECO:0000313" key="3">
    <source>
        <dbReference type="Proteomes" id="UP000576082"/>
    </source>
</evidence>
<organism evidence="2 3">
    <name type="scientific">Flammeovirga aprica JL-4</name>
    <dbReference type="NCBI Taxonomy" id="694437"/>
    <lineage>
        <taxon>Bacteria</taxon>
        <taxon>Pseudomonadati</taxon>
        <taxon>Bacteroidota</taxon>
        <taxon>Cytophagia</taxon>
        <taxon>Cytophagales</taxon>
        <taxon>Flammeovirgaceae</taxon>
        <taxon>Flammeovirga</taxon>
    </lineage>
</organism>
<dbReference type="GO" id="GO:0030638">
    <property type="term" value="P:polyketide metabolic process"/>
    <property type="evidence" value="ECO:0007669"/>
    <property type="project" value="InterPro"/>
</dbReference>
<dbReference type="RefSeq" id="WP_169654394.1">
    <property type="nucleotide sequence ID" value="NZ_JABANE010000003.1"/>
</dbReference>
<feature type="domain" description="SnoaL-like" evidence="1">
    <location>
        <begin position="12"/>
        <end position="107"/>
    </location>
</feature>
<dbReference type="EMBL" id="JABANE010000003">
    <property type="protein sequence ID" value="NME66647.1"/>
    <property type="molecule type" value="Genomic_DNA"/>
</dbReference>
<proteinExistence type="predicted"/>
<dbReference type="InterPro" id="IPR009959">
    <property type="entry name" value="Cyclase_SnoaL-like"/>
</dbReference>
<evidence type="ECO:0000313" key="2">
    <source>
        <dbReference type="EMBL" id="NME66647.1"/>
    </source>
</evidence>
<reference evidence="2 3" key="1">
    <citation type="submission" date="2020-04" db="EMBL/GenBank/DDBJ databases">
        <title>Flammeovirga sp. SR4, a novel species isolated from seawater.</title>
        <authorList>
            <person name="Wang X."/>
        </authorList>
    </citation>
    <scope>NUCLEOTIDE SEQUENCE [LARGE SCALE GENOMIC DNA]</scope>
    <source>
        <strain evidence="2 3">ATCC 23126</strain>
    </source>
</reference>
<accession>A0A7X9RT08</accession>
<evidence type="ECO:0000259" key="1">
    <source>
        <dbReference type="Pfam" id="PF12680"/>
    </source>
</evidence>
<protein>
    <recommendedName>
        <fullName evidence="1">SnoaL-like domain-containing protein</fullName>
    </recommendedName>
</protein>
<name>A0A7X9RT08_9BACT</name>